<dbReference type="PANTHER" id="PTHR15576:SF1">
    <property type="entry name" value="RIBITOL-5-PHOSPHATE XYLOSYLTRANSFERASE 1"/>
    <property type="match status" value="1"/>
</dbReference>
<accession>A0AAD7ZMT9</accession>
<sequence length="93" mass="11029">MSLGSVPVIENVITQGNCDDTSPAPLRLLKQYKAPLIYVDNWYQLYQLLKEEAQLSLDEKVERRTAVIKWYSHFKRKMSQHFIQIIRQHFFSS</sequence>
<dbReference type="EMBL" id="JASPKZ010007609">
    <property type="protein sequence ID" value="KAJ9583398.1"/>
    <property type="molecule type" value="Genomic_DNA"/>
</dbReference>
<evidence type="ECO:0000313" key="2">
    <source>
        <dbReference type="EMBL" id="KAJ9583398.1"/>
    </source>
</evidence>
<comment type="caution">
    <text evidence="2">The sequence shown here is derived from an EMBL/GenBank/DDBJ whole genome shotgun (WGS) entry which is preliminary data.</text>
</comment>
<keyword evidence="3" id="KW-1185">Reference proteome</keyword>
<dbReference type="InterPro" id="IPR057538">
    <property type="entry name" value="RXYLT1_C"/>
</dbReference>
<dbReference type="AlphaFoldDB" id="A0AAD7ZMT9"/>
<evidence type="ECO:0000259" key="1">
    <source>
        <dbReference type="Pfam" id="PF24785"/>
    </source>
</evidence>
<reference evidence="2" key="1">
    <citation type="journal article" date="2023" name="IScience">
        <title>Live-bearing cockroach genome reveals convergent evolutionary mechanisms linked to viviparity in insects and beyond.</title>
        <authorList>
            <person name="Fouks B."/>
            <person name="Harrison M.C."/>
            <person name="Mikhailova A.A."/>
            <person name="Marchal E."/>
            <person name="English S."/>
            <person name="Carruthers M."/>
            <person name="Jennings E.C."/>
            <person name="Chiamaka E.L."/>
            <person name="Frigard R.A."/>
            <person name="Pippel M."/>
            <person name="Attardo G.M."/>
            <person name="Benoit J.B."/>
            <person name="Bornberg-Bauer E."/>
            <person name="Tobe S.S."/>
        </authorList>
    </citation>
    <scope>NUCLEOTIDE SEQUENCE</scope>
    <source>
        <strain evidence="2">Stay&amp;Tobe</strain>
    </source>
</reference>
<proteinExistence type="predicted"/>
<gene>
    <name evidence="2" type="ORF">L9F63_022264</name>
</gene>
<organism evidence="2 3">
    <name type="scientific">Diploptera punctata</name>
    <name type="common">Pacific beetle cockroach</name>
    <dbReference type="NCBI Taxonomy" id="6984"/>
    <lineage>
        <taxon>Eukaryota</taxon>
        <taxon>Metazoa</taxon>
        <taxon>Ecdysozoa</taxon>
        <taxon>Arthropoda</taxon>
        <taxon>Hexapoda</taxon>
        <taxon>Insecta</taxon>
        <taxon>Pterygota</taxon>
        <taxon>Neoptera</taxon>
        <taxon>Polyneoptera</taxon>
        <taxon>Dictyoptera</taxon>
        <taxon>Blattodea</taxon>
        <taxon>Blaberoidea</taxon>
        <taxon>Blaberidae</taxon>
        <taxon>Diplopterinae</taxon>
        <taxon>Diploptera</taxon>
    </lineage>
</organism>
<dbReference type="GO" id="GO:0035269">
    <property type="term" value="P:protein O-linked glycosylation via mannose"/>
    <property type="evidence" value="ECO:0007669"/>
    <property type="project" value="InterPro"/>
</dbReference>
<evidence type="ECO:0000313" key="3">
    <source>
        <dbReference type="Proteomes" id="UP001233999"/>
    </source>
</evidence>
<dbReference type="InterPro" id="IPR055286">
    <property type="entry name" value="RXYLT1-like"/>
</dbReference>
<reference evidence="2" key="2">
    <citation type="submission" date="2023-05" db="EMBL/GenBank/DDBJ databases">
        <authorList>
            <person name="Fouks B."/>
        </authorList>
    </citation>
    <scope>NUCLEOTIDE SEQUENCE</scope>
    <source>
        <strain evidence="2">Stay&amp;Tobe</strain>
        <tissue evidence="2">Testes</tissue>
    </source>
</reference>
<dbReference type="GO" id="GO:0120053">
    <property type="term" value="F:ribitol beta-1,4-xylosyltransferase activity"/>
    <property type="evidence" value="ECO:0007669"/>
    <property type="project" value="InterPro"/>
</dbReference>
<name>A0AAD7ZMT9_DIPPU</name>
<dbReference type="Pfam" id="PF24785">
    <property type="entry name" value="RXYLT1_C"/>
    <property type="match status" value="1"/>
</dbReference>
<protein>
    <recommendedName>
        <fullName evidence="1">RXYLT1 C-terminal domain-containing protein</fullName>
    </recommendedName>
</protein>
<feature type="domain" description="RXYLT1 C-terminal" evidence="1">
    <location>
        <begin position="1"/>
        <end position="91"/>
    </location>
</feature>
<dbReference type="PANTHER" id="PTHR15576">
    <property type="entry name" value="RIBITOL-5-PHOSPHATE XYLOSYLTRANSFERASE 1"/>
    <property type="match status" value="1"/>
</dbReference>
<dbReference type="GO" id="GO:0005794">
    <property type="term" value="C:Golgi apparatus"/>
    <property type="evidence" value="ECO:0007669"/>
    <property type="project" value="TreeGrafter"/>
</dbReference>
<dbReference type="Proteomes" id="UP001233999">
    <property type="component" value="Unassembled WGS sequence"/>
</dbReference>